<evidence type="ECO:0000313" key="5">
    <source>
        <dbReference type="Proteomes" id="UP000502298"/>
    </source>
</evidence>
<evidence type="ECO:0000259" key="3">
    <source>
        <dbReference type="Pfam" id="PF00294"/>
    </source>
</evidence>
<dbReference type="GO" id="GO:0005829">
    <property type="term" value="C:cytosol"/>
    <property type="evidence" value="ECO:0007669"/>
    <property type="project" value="TreeGrafter"/>
</dbReference>
<dbReference type="Pfam" id="PF00294">
    <property type="entry name" value="PfkB"/>
    <property type="match status" value="1"/>
</dbReference>
<dbReference type="RefSeq" id="WP_168918081.1">
    <property type="nucleotide sequence ID" value="NZ_CP050804.1"/>
</dbReference>
<proteinExistence type="predicted"/>
<reference evidence="4 5" key="1">
    <citation type="submission" date="2020-03" db="EMBL/GenBank/DDBJ databases">
        <title>Complete genome of Arcanobacterium buesumensis sp. nov. strain 2701.</title>
        <authorList>
            <person name="Borowiak M."/>
            <person name="Alssahen M."/>
            <person name="Laemmler C."/>
            <person name="Malorny B."/>
            <person name="Hassan A."/>
            <person name="Prenger-Berninghoff E."/>
            <person name="Ploetz M."/>
            <person name="Abdulmawjood A."/>
        </authorList>
    </citation>
    <scope>NUCLEOTIDE SEQUENCE [LARGE SCALE GENOMIC DNA]</scope>
    <source>
        <strain evidence="4 5">2701</strain>
    </source>
</reference>
<keyword evidence="2 4" id="KW-0418">Kinase</keyword>
<keyword evidence="1" id="KW-0808">Transferase</keyword>
<accession>A0A6H2EM49</accession>
<dbReference type="InterPro" id="IPR029056">
    <property type="entry name" value="Ribokinase-like"/>
</dbReference>
<evidence type="ECO:0000256" key="1">
    <source>
        <dbReference type="ARBA" id="ARBA00022679"/>
    </source>
</evidence>
<feature type="domain" description="Carbohydrate kinase PfkB" evidence="3">
    <location>
        <begin position="7"/>
        <end position="295"/>
    </location>
</feature>
<gene>
    <name evidence="4" type="ORF">HC352_06260</name>
</gene>
<dbReference type="Proteomes" id="UP000502298">
    <property type="component" value="Chromosome"/>
</dbReference>
<dbReference type="InterPro" id="IPR011611">
    <property type="entry name" value="PfkB_dom"/>
</dbReference>
<dbReference type="EMBL" id="CP050804">
    <property type="protein sequence ID" value="QJC22150.1"/>
    <property type="molecule type" value="Genomic_DNA"/>
</dbReference>
<dbReference type="PANTHER" id="PTHR10584:SF166">
    <property type="entry name" value="RIBOKINASE"/>
    <property type="match status" value="1"/>
</dbReference>
<dbReference type="AlphaFoldDB" id="A0A6H2EM49"/>
<name>A0A6H2EM49_9ACTO</name>
<organism evidence="4 5">
    <name type="scientific">Arcanobacterium buesumense</name>
    <dbReference type="NCBI Taxonomy" id="2722751"/>
    <lineage>
        <taxon>Bacteria</taxon>
        <taxon>Bacillati</taxon>
        <taxon>Actinomycetota</taxon>
        <taxon>Actinomycetes</taxon>
        <taxon>Actinomycetales</taxon>
        <taxon>Actinomycetaceae</taxon>
        <taxon>Arcanobacterium</taxon>
    </lineage>
</organism>
<keyword evidence="5" id="KW-1185">Reference proteome</keyword>
<dbReference type="KEGG" id="arca:HC352_06260"/>
<dbReference type="SUPFAM" id="SSF53613">
    <property type="entry name" value="Ribokinase-like"/>
    <property type="match status" value="1"/>
</dbReference>
<dbReference type="GO" id="GO:0016301">
    <property type="term" value="F:kinase activity"/>
    <property type="evidence" value="ECO:0007669"/>
    <property type="project" value="UniProtKB-KW"/>
</dbReference>
<dbReference type="Gene3D" id="3.40.1190.20">
    <property type="match status" value="1"/>
</dbReference>
<evidence type="ECO:0000313" key="4">
    <source>
        <dbReference type="EMBL" id="QJC22150.1"/>
    </source>
</evidence>
<protein>
    <submittedName>
        <fullName evidence="4">Sugar kinase</fullName>
    </submittedName>
</protein>
<evidence type="ECO:0000256" key="2">
    <source>
        <dbReference type="ARBA" id="ARBA00022777"/>
    </source>
</evidence>
<sequence>MPDLIHTGSIVVDMVMTIDTVPTPGNEALATTTHLVAGGGLNSMLAAQRSGLPVKFAGLVGTGPFGDMIAQTLADNELASIYPRVAGTDSGFCVALVDKGGERTFITQVGAESEVSFEHLSQIQINDDDLVYVSGYSLATQTNASGLARWLATVPESTVVFLDPSPLVCQLPEKVFQPLIARASIVSCNLREARHITGQTRAKDCASRLAELLRPHAYAVVRAGKEPTLISSADNPQSVISVPTFPVDAVDTNGAGDTHAGVVLASIAHGLSLEESVRRANAAAAISVTRSGPMSAPTAEEVEEFLAEHR</sequence>
<dbReference type="PANTHER" id="PTHR10584">
    <property type="entry name" value="SUGAR KINASE"/>
    <property type="match status" value="1"/>
</dbReference>